<dbReference type="GO" id="GO:0044780">
    <property type="term" value="P:bacterial-type flagellum assembly"/>
    <property type="evidence" value="ECO:0007669"/>
    <property type="project" value="UniProtKB-UniRule"/>
</dbReference>
<dbReference type="PANTHER" id="PTHR39190:SF1">
    <property type="entry name" value="FLAGELLAR ASSEMBLY FACTOR FLIW"/>
    <property type="match status" value="1"/>
</dbReference>
<keyword evidence="2 4" id="KW-1005">Bacterial flagellum biogenesis</keyword>
<dbReference type="OrthoDB" id="9801235at2"/>
<reference evidence="5 6" key="1">
    <citation type="submission" date="2018-09" db="EMBL/GenBank/DDBJ databases">
        <title>Genomic Encyclopedia of Archaeal and Bacterial Type Strains, Phase II (KMG-II): from individual species to whole genera.</title>
        <authorList>
            <person name="Goeker M."/>
        </authorList>
    </citation>
    <scope>NUCLEOTIDE SEQUENCE [LARGE SCALE GENOMIC DNA]</scope>
    <source>
        <strain evidence="5 6">DSM 17008</strain>
    </source>
</reference>
<keyword evidence="3 4" id="KW-0810">Translation regulation</keyword>
<dbReference type="Gene3D" id="2.30.290.10">
    <property type="entry name" value="BH3618-like"/>
    <property type="match status" value="1"/>
</dbReference>
<evidence type="ECO:0000313" key="5">
    <source>
        <dbReference type="EMBL" id="RKD76517.1"/>
    </source>
</evidence>
<dbReference type="SUPFAM" id="SSF141457">
    <property type="entry name" value="BH3618-like"/>
    <property type="match status" value="1"/>
</dbReference>
<dbReference type="AlphaFoldDB" id="A0A419V912"/>
<dbReference type="InterPro" id="IPR024046">
    <property type="entry name" value="Flagellar_assmbl_FliW_dom_sf"/>
</dbReference>
<comment type="subunit">
    <text evidence="4">Interacts with translational regulator CsrA and flagellin(s).</text>
</comment>
<dbReference type="PANTHER" id="PTHR39190">
    <property type="entry name" value="FLAGELLAR ASSEMBLY FACTOR FLIW"/>
    <property type="match status" value="1"/>
</dbReference>
<dbReference type="NCBIfam" id="NF009793">
    <property type="entry name" value="PRK13285.1-1"/>
    <property type="match status" value="1"/>
</dbReference>
<sequence>MNIHTKYNGTVTISPKDKFIFEHGLPGFEEEKEFALLPFDESGLLYVLQSITRAQVALVITDPFPFFKDYEIMLNDSQTSELKAESQKDIAVFAVLTVQEPFHETTANLQAPVVLNPAKQKGRQIILPDALYRTKHKLFPNAPQTISAESGGR</sequence>
<dbReference type="EMBL" id="RAPK01000006">
    <property type="protein sequence ID" value="RKD76517.1"/>
    <property type="molecule type" value="Genomic_DNA"/>
</dbReference>
<evidence type="ECO:0000256" key="1">
    <source>
        <dbReference type="ARBA" id="ARBA00022490"/>
    </source>
</evidence>
<comment type="caution">
    <text evidence="5">The sequence shown here is derived from an EMBL/GenBank/DDBJ whole genome shotgun (WGS) entry which is preliminary data.</text>
</comment>
<dbReference type="HAMAP" id="MF_01185">
    <property type="entry name" value="FliW"/>
    <property type="match status" value="1"/>
</dbReference>
<protein>
    <recommendedName>
        <fullName evidence="4">Flagellar assembly factor FliW</fullName>
    </recommendedName>
</protein>
<keyword evidence="5" id="KW-0966">Cell projection</keyword>
<gene>
    <name evidence="4" type="primary">fliW</name>
    <name evidence="5" type="ORF">ATL39_0736</name>
</gene>
<dbReference type="RefSeq" id="WP_120191912.1">
    <property type="nucleotide sequence ID" value="NZ_RAPK01000006.1"/>
</dbReference>
<keyword evidence="4" id="KW-0143">Chaperone</keyword>
<keyword evidence="5" id="KW-0969">Cilium</keyword>
<dbReference type="GO" id="GO:0006417">
    <property type="term" value="P:regulation of translation"/>
    <property type="evidence" value="ECO:0007669"/>
    <property type="project" value="UniProtKB-KW"/>
</dbReference>
<comment type="similarity">
    <text evidence="4">Belongs to the FliW family.</text>
</comment>
<dbReference type="Pfam" id="PF02623">
    <property type="entry name" value="FliW"/>
    <property type="match status" value="1"/>
</dbReference>
<dbReference type="GO" id="GO:0005737">
    <property type="term" value="C:cytoplasm"/>
    <property type="evidence" value="ECO:0007669"/>
    <property type="project" value="UniProtKB-SubCell"/>
</dbReference>
<keyword evidence="6" id="KW-1185">Reference proteome</keyword>
<keyword evidence="5" id="KW-0282">Flagellum</keyword>
<proteinExistence type="inferred from homology"/>
<evidence type="ECO:0000256" key="2">
    <source>
        <dbReference type="ARBA" id="ARBA00022795"/>
    </source>
</evidence>
<dbReference type="InterPro" id="IPR003775">
    <property type="entry name" value="Flagellar_assembly_factor_FliW"/>
</dbReference>
<name>A0A419V912_9BACL</name>
<keyword evidence="1 4" id="KW-0963">Cytoplasm</keyword>
<evidence type="ECO:0000313" key="6">
    <source>
        <dbReference type="Proteomes" id="UP000285120"/>
    </source>
</evidence>
<organism evidence="5 6">
    <name type="scientific">Sinobaca qinghaiensis</name>
    <dbReference type="NCBI Taxonomy" id="342944"/>
    <lineage>
        <taxon>Bacteria</taxon>
        <taxon>Bacillati</taxon>
        <taxon>Bacillota</taxon>
        <taxon>Bacilli</taxon>
        <taxon>Bacillales</taxon>
        <taxon>Sporolactobacillaceae</taxon>
        <taxon>Sinobaca</taxon>
    </lineage>
</organism>
<comment type="subcellular location">
    <subcellularLocation>
        <location evidence="4">Cytoplasm</location>
    </subcellularLocation>
</comment>
<dbReference type="Proteomes" id="UP000285120">
    <property type="component" value="Unassembled WGS sequence"/>
</dbReference>
<evidence type="ECO:0000256" key="4">
    <source>
        <dbReference type="HAMAP-Rule" id="MF_01185"/>
    </source>
</evidence>
<evidence type="ECO:0000256" key="3">
    <source>
        <dbReference type="ARBA" id="ARBA00022845"/>
    </source>
</evidence>
<comment type="function">
    <text evidence="4">Acts as an anti-CsrA protein, binds CsrA and prevents it from repressing translation of its target genes, one of which is flagellin. Binds to flagellin and participates in the assembly of the flagellum.</text>
</comment>
<accession>A0A419V912</accession>